<comment type="caution">
    <text evidence="1">The sequence shown here is derived from an EMBL/GenBank/DDBJ whole genome shotgun (WGS) entry which is preliminary data.</text>
</comment>
<gene>
    <name evidence="1" type="ORF">F8B43_0068</name>
</gene>
<dbReference type="AlphaFoldDB" id="A0A833JA09"/>
<evidence type="ECO:0000313" key="1">
    <source>
        <dbReference type="EMBL" id="KAB7788063.1"/>
    </source>
</evidence>
<organism evidence="1 2">
    <name type="scientific">Methylorubrum populi</name>
    <dbReference type="NCBI Taxonomy" id="223967"/>
    <lineage>
        <taxon>Bacteria</taxon>
        <taxon>Pseudomonadati</taxon>
        <taxon>Pseudomonadota</taxon>
        <taxon>Alphaproteobacteria</taxon>
        <taxon>Hyphomicrobiales</taxon>
        <taxon>Methylobacteriaceae</taxon>
        <taxon>Methylorubrum</taxon>
    </lineage>
</organism>
<dbReference type="Proteomes" id="UP000469949">
    <property type="component" value="Unassembled WGS sequence"/>
</dbReference>
<reference evidence="1 2" key="1">
    <citation type="submission" date="2019-10" db="EMBL/GenBank/DDBJ databases">
        <title>Draft Genome Sequence of the Caffeine Degrading Methylotroph Methylorubrum populi PINKEL.</title>
        <authorList>
            <person name="Dawson S.C."/>
            <person name="Zhang X."/>
            <person name="Wright M.E."/>
            <person name="Sharma G."/>
            <person name="Langner J.T."/>
            <person name="Ditty J.L."/>
            <person name="Subuyuj G.A."/>
        </authorList>
    </citation>
    <scope>NUCLEOTIDE SEQUENCE [LARGE SCALE GENOMIC DNA]</scope>
    <source>
        <strain evidence="1 2">Pinkel</strain>
    </source>
</reference>
<evidence type="ECO:0000313" key="2">
    <source>
        <dbReference type="Proteomes" id="UP000469949"/>
    </source>
</evidence>
<dbReference type="EMBL" id="WEKV01000001">
    <property type="protein sequence ID" value="KAB7788063.1"/>
    <property type="molecule type" value="Genomic_DNA"/>
</dbReference>
<proteinExistence type="predicted"/>
<name>A0A833JA09_9HYPH</name>
<accession>A0A833JA09</accession>
<protein>
    <submittedName>
        <fullName evidence="1">Uncharacterized protein</fullName>
    </submittedName>
</protein>
<sequence length="35" mass="4167">MRSEEAAYLDLCLAVWEAGWRLWWDRCMTFSGIIS</sequence>